<dbReference type="PANTHER" id="PTHR31517">
    <property type="match status" value="1"/>
</dbReference>
<feature type="binding site" evidence="16">
    <location>
        <position position="253"/>
    </location>
    <ligand>
        <name>Ca(2+)</name>
        <dbReference type="ChEBI" id="CHEBI:29108"/>
        <label>2</label>
    </ligand>
</feature>
<dbReference type="GO" id="GO:0005576">
    <property type="term" value="C:extracellular region"/>
    <property type="evidence" value="ECO:0007669"/>
    <property type="project" value="UniProtKB-SubCell"/>
</dbReference>
<dbReference type="PRINTS" id="PR00458">
    <property type="entry name" value="PEROXIDASE"/>
</dbReference>
<keyword evidence="19" id="KW-0964">Secreted</keyword>
<comment type="cofactor">
    <cofactor evidence="16 19">
        <name>heme b</name>
        <dbReference type="ChEBI" id="CHEBI:60344"/>
    </cofactor>
    <text evidence="16 19">Binds 1 heme b (iron(II)-protoporphyrin IX) group per subunit.</text>
</comment>
<dbReference type="InterPro" id="IPR000823">
    <property type="entry name" value="Peroxidase_pln"/>
</dbReference>
<dbReference type="PANTHER" id="PTHR31517:SF3">
    <property type="entry name" value="PEROXIDASE"/>
    <property type="match status" value="1"/>
</dbReference>
<dbReference type="PROSITE" id="PS50873">
    <property type="entry name" value="PEROXIDASE_4"/>
    <property type="match status" value="1"/>
</dbReference>
<comment type="catalytic activity">
    <reaction evidence="1 19">
        <text>2 a phenolic donor + H2O2 = 2 a phenolic radical donor + 2 H2O</text>
        <dbReference type="Rhea" id="RHEA:56136"/>
        <dbReference type="ChEBI" id="CHEBI:15377"/>
        <dbReference type="ChEBI" id="CHEBI:16240"/>
        <dbReference type="ChEBI" id="CHEBI:139520"/>
        <dbReference type="ChEBI" id="CHEBI:139521"/>
        <dbReference type="EC" id="1.11.1.7"/>
    </reaction>
</comment>
<feature type="disulfide bond" evidence="18">
    <location>
        <begin position="203"/>
        <end position="235"/>
    </location>
</feature>
<keyword evidence="11 18" id="KW-1015">Disulfide bond</keyword>
<dbReference type="SMR" id="A0A8T3AQT9"/>
<feature type="binding site" evidence="16">
    <location>
        <position position="67"/>
    </location>
    <ligand>
        <name>Ca(2+)</name>
        <dbReference type="ChEBI" id="CHEBI:29108"/>
        <label>1</label>
    </ligand>
</feature>
<feature type="binding site" description="axial binding residue" evidence="16">
    <location>
        <position position="196"/>
    </location>
    <ligand>
        <name>heme b</name>
        <dbReference type="ChEBI" id="CHEBI:60344"/>
    </ligand>
    <ligandPart>
        <name>Fe</name>
        <dbReference type="ChEBI" id="CHEBI:18248"/>
    </ligandPart>
</feature>
<evidence type="ECO:0000256" key="18">
    <source>
        <dbReference type="PIRSR" id="PIRSR600823-5"/>
    </source>
</evidence>
<dbReference type="GO" id="GO:0006979">
    <property type="term" value="P:response to oxidative stress"/>
    <property type="evidence" value="ECO:0007669"/>
    <property type="project" value="UniProtKB-UniRule"/>
</dbReference>
<dbReference type="CDD" id="cd00693">
    <property type="entry name" value="secretory_peroxidase"/>
    <property type="match status" value="1"/>
</dbReference>
<dbReference type="InterPro" id="IPR019793">
    <property type="entry name" value="Peroxidases_heam-ligand_BS"/>
</dbReference>
<comment type="subcellular location">
    <subcellularLocation>
        <location evidence="19">Secreted</location>
    </subcellularLocation>
</comment>
<feature type="binding site" evidence="16">
    <location>
        <position position="88"/>
    </location>
    <ligand>
        <name>Ca(2+)</name>
        <dbReference type="ChEBI" id="CHEBI:29108"/>
        <label>1</label>
    </ligand>
</feature>
<gene>
    <name evidence="21" type="ORF">KFK09_021323</name>
</gene>
<evidence type="ECO:0000256" key="13">
    <source>
        <dbReference type="ARBA" id="ARBA00023324"/>
    </source>
</evidence>
<comment type="cofactor">
    <cofactor evidence="16 19">
        <name>Ca(2+)</name>
        <dbReference type="ChEBI" id="CHEBI:29108"/>
    </cofactor>
    <text evidence="16 19">Binds 2 calcium ions per subunit.</text>
</comment>
<keyword evidence="10 16" id="KW-0408">Iron</keyword>
<keyword evidence="22" id="KW-1185">Reference proteome</keyword>
<feature type="disulfide bond" evidence="18">
    <location>
        <begin position="35"/>
        <end position="118"/>
    </location>
</feature>
<evidence type="ECO:0000256" key="1">
    <source>
        <dbReference type="ARBA" id="ARBA00000189"/>
    </source>
</evidence>
<dbReference type="PRINTS" id="PR00461">
    <property type="entry name" value="PLPEROXIDASE"/>
</dbReference>
<keyword evidence="12" id="KW-0873">Pyrrolidone carboxylic acid</keyword>
<keyword evidence="19" id="KW-0732">Signal</keyword>
<feature type="disulfide bond" evidence="18">
    <location>
        <begin position="68"/>
        <end position="73"/>
    </location>
</feature>
<evidence type="ECO:0000256" key="11">
    <source>
        <dbReference type="ARBA" id="ARBA00023157"/>
    </source>
</evidence>
<dbReference type="SUPFAM" id="SSF48113">
    <property type="entry name" value="Heme-dependent peroxidases"/>
    <property type="match status" value="1"/>
</dbReference>
<feature type="binding site" evidence="15">
    <location>
        <position position="166"/>
    </location>
    <ligand>
        <name>substrate</name>
    </ligand>
</feature>
<evidence type="ECO:0000256" key="7">
    <source>
        <dbReference type="ARBA" id="ARBA00022723"/>
    </source>
</evidence>
<dbReference type="GO" id="GO:0042744">
    <property type="term" value="P:hydrogen peroxide catabolic process"/>
    <property type="evidence" value="ECO:0007669"/>
    <property type="project" value="UniProtKB-KW"/>
</dbReference>
<feature type="binding site" evidence="16">
    <location>
        <position position="258"/>
    </location>
    <ligand>
        <name>Ca(2+)</name>
        <dbReference type="ChEBI" id="CHEBI:29108"/>
        <label>2</label>
    </ligand>
</feature>
<evidence type="ECO:0000256" key="2">
    <source>
        <dbReference type="ARBA" id="ARBA00002322"/>
    </source>
</evidence>
<name>A0A8T3AQT9_DENNO</name>
<evidence type="ECO:0000256" key="16">
    <source>
        <dbReference type="PIRSR" id="PIRSR600823-3"/>
    </source>
</evidence>
<feature type="active site" description="Proton acceptor" evidence="14">
    <location>
        <position position="66"/>
    </location>
</feature>
<feature type="binding site" evidence="16">
    <location>
        <position position="74"/>
    </location>
    <ligand>
        <name>Ca(2+)</name>
        <dbReference type="ChEBI" id="CHEBI:29108"/>
        <label>1</label>
    </ligand>
</feature>
<dbReference type="Gene3D" id="1.10.520.10">
    <property type="match status" value="1"/>
</dbReference>
<sequence length="333" mass="36559">MEKYRNTLLFLTFPSLLLFCVSAENLRRDYYADICPNVENIVRTAVTAKFKETSVTIPGTLRLFAHDCFVQGCDGSILIASTPENTAERDHPDNLSIAGDGFDTVGRAKEAVDAVPQCENKVSCADILVMATRDVVYLAGGPSYEVELGRLDGLSSTSTSVNGKIPQASSNLDQLNAIFGDLGLSQDDMIALSGAHSLGFSHCSNFANRIRNFSKDYPVDPTLNRTYAAQLQATCPSPTNVDPTLVAPLDPITPWRFDNQYFKNLQIGMGLLTSDQILYEDTRSRSTVNKWAKNSHLSAQRFVIAMTRMGRVGVKTKPGHGNIRRNCFAFNSL</sequence>
<keyword evidence="7 16" id="KW-0479">Metal-binding</keyword>
<dbReference type="Proteomes" id="UP000829196">
    <property type="component" value="Unassembled WGS sequence"/>
</dbReference>
<evidence type="ECO:0000256" key="6">
    <source>
        <dbReference type="ARBA" id="ARBA00022617"/>
    </source>
</evidence>
<feature type="site" description="Transition state stabilizer" evidence="17">
    <location>
        <position position="62"/>
    </location>
</feature>
<dbReference type="GO" id="GO:0140825">
    <property type="term" value="F:lactoperoxidase activity"/>
    <property type="evidence" value="ECO:0007669"/>
    <property type="project" value="UniProtKB-EC"/>
</dbReference>
<keyword evidence="6 19" id="KW-0349">Heme</keyword>
<reference evidence="21" key="1">
    <citation type="journal article" date="2022" name="Front. Genet.">
        <title>Chromosome-Scale Assembly of the Dendrobium nobile Genome Provides Insights Into the Molecular Mechanism of the Biosynthesis of the Medicinal Active Ingredient of Dendrobium.</title>
        <authorList>
            <person name="Xu Q."/>
            <person name="Niu S.-C."/>
            <person name="Li K.-L."/>
            <person name="Zheng P.-J."/>
            <person name="Zhang X.-J."/>
            <person name="Jia Y."/>
            <person name="Liu Y."/>
            <person name="Niu Y.-X."/>
            <person name="Yu L.-H."/>
            <person name="Chen D.-F."/>
            <person name="Zhang G.-Q."/>
        </authorList>
    </citation>
    <scope>NUCLEOTIDE SEQUENCE</scope>
    <source>
        <tissue evidence="21">Leaf</tissue>
    </source>
</reference>
<evidence type="ECO:0000256" key="14">
    <source>
        <dbReference type="PIRSR" id="PIRSR600823-1"/>
    </source>
</evidence>
<dbReference type="Gene3D" id="1.10.420.10">
    <property type="entry name" value="Peroxidase, domain 2"/>
    <property type="match status" value="1"/>
</dbReference>
<evidence type="ECO:0000313" key="21">
    <source>
        <dbReference type="EMBL" id="KAI0498082.1"/>
    </source>
</evidence>
<comment type="similarity">
    <text evidence="3">Belongs to the peroxidase family. Ascorbate peroxidase subfamily.</text>
</comment>
<evidence type="ECO:0000256" key="8">
    <source>
        <dbReference type="ARBA" id="ARBA00022837"/>
    </source>
</evidence>
<dbReference type="Pfam" id="PF00141">
    <property type="entry name" value="peroxidase"/>
    <property type="match status" value="1"/>
</dbReference>
<comment type="caution">
    <text evidence="21">The sequence shown here is derived from an EMBL/GenBank/DDBJ whole genome shotgun (WGS) entry which is preliminary data.</text>
</comment>
<dbReference type="FunFam" id="1.10.520.10:FF:000008">
    <property type="entry name" value="Peroxidase"/>
    <property type="match status" value="1"/>
</dbReference>
<feature type="chain" id="PRO_5035965228" description="Peroxidase" evidence="19">
    <location>
        <begin position="24"/>
        <end position="333"/>
    </location>
</feature>
<keyword evidence="8 16" id="KW-0106">Calcium</keyword>
<evidence type="ECO:0000256" key="5">
    <source>
        <dbReference type="ARBA" id="ARBA00022559"/>
    </source>
</evidence>
<keyword evidence="5 19" id="KW-0575">Peroxidase</keyword>
<dbReference type="InterPro" id="IPR033905">
    <property type="entry name" value="Secretory_peroxidase"/>
</dbReference>
<dbReference type="GO" id="GO:0020037">
    <property type="term" value="F:heme binding"/>
    <property type="evidence" value="ECO:0007669"/>
    <property type="project" value="UniProtKB-UniRule"/>
</dbReference>
<evidence type="ECO:0000256" key="9">
    <source>
        <dbReference type="ARBA" id="ARBA00023002"/>
    </source>
</evidence>
<proteinExistence type="inferred from homology"/>
<dbReference type="EC" id="1.11.1.7" evidence="4 19"/>
<feature type="binding site" evidence="16">
    <location>
        <position position="70"/>
    </location>
    <ligand>
        <name>Ca(2+)</name>
        <dbReference type="ChEBI" id="CHEBI:29108"/>
        <label>1</label>
    </ligand>
</feature>
<feature type="disulfide bond" evidence="18">
    <location>
        <begin position="124"/>
        <end position="327"/>
    </location>
</feature>
<dbReference type="PROSITE" id="PS00435">
    <property type="entry name" value="PEROXIDASE_1"/>
    <property type="match status" value="1"/>
</dbReference>
<evidence type="ECO:0000256" key="17">
    <source>
        <dbReference type="PIRSR" id="PIRSR600823-4"/>
    </source>
</evidence>
<organism evidence="21 22">
    <name type="scientific">Dendrobium nobile</name>
    <name type="common">Orchid</name>
    <dbReference type="NCBI Taxonomy" id="94219"/>
    <lineage>
        <taxon>Eukaryota</taxon>
        <taxon>Viridiplantae</taxon>
        <taxon>Streptophyta</taxon>
        <taxon>Embryophyta</taxon>
        <taxon>Tracheophyta</taxon>
        <taxon>Spermatophyta</taxon>
        <taxon>Magnoliopsida</taxon>
        <taxon>Liliopsida</taxon>
        <taxon>Asparagales</taxon>
        <taxon>Orchidaceae</taxon>
        <taxon>Epidendroideae</taxon>
        <taxon>Malaxideae</taxon>
        <taxon>Dendrobiinae</taxon>
        <taxon>Dendrobium</taxon>
    </lineage>
</organism>
<feature type="binding site" evidence="16">
    <location>
        <position position="72"/>
    </location>
    <ligand>
        <name>Ca(2+)</name>
        <dbReference type="ChEBI" id="CHEBI:29108"/>
        <label>1</label>
    </ligand>
</feature>
<evidence type="ECO:0000256" key="15">
    <source>
        <dbReference type="PIRSR" id="PIRSR600823-2"/>
    </source>
</evidence>
<dbReference type="OrthoDB" id="2113341at2759"/>
<keyword evidence="13 19" id="KW-0376">Hydrogen peroxide</keyword>
<evidence type="ECO:0000313" key="22">
    <source>
        <dbReference type="Proteomes" id="UP000829196"/>
    </source>
</evidence>
<comment type="similarity">
    <text evidence="19">Belongs to the peroxidase family. Classical plant (class III) peroxidase subfamily.</text>
</comment>
<dbReference type="InterPro" id="IPR010255">
    <property type="entry name" value="Haem_peroxidase_sf"/>
</dbReference>
<accession>A0A8T3AQT9</accession>
<dbReference type="GO" id="GO:0046872">
    <property type="term" value="F:metal ion binding"/>
    <property type="evidence" value="ECO:0007669"/>
    <property type="project" value="UniProtKB-UniRule"/>
</dbReference>
<evidence type="ECO:0000256" key="4">
    <source>
        <dbReference type="ARBA" id="ARBA00012313"/>
    </source>
</evidence>
<feature type="binding site" evidence="16">
    <location>
        <position position="250"/>
    </location>
    <ligand>
        <name>Ca(2+)</name>
        <dbReference type="ChEBI" id="CHEBI:29108"/>
        <label>2</label>
    </ligand>
</feature>
<evidence type="ECO:0000256" key="12">
    <source>
        <dbReference type="ARBA" id="ARBA00023283"/>
    </source>
</evidence>
<dbReference type="FunFam" id="1.10.420.10:FF:000001">
    <property type="entry name" value="Peroxidase"/>
    <property type="match status" value="1"/>
</dbReference>
<comment type="function">
    <text evidence="2">Removal of H(2)O(2), oxidation of toxic reductants, biosynthesis and degradation of lignin, suberization, auxin catabolism, response to environmental stresses such as wounding, pathogen attack and oxidative stress. These functions might be dependent on each isozyme/isoform in each plant tissue.</text>
</comment>
<evidence type="ECO:0000256" key="19">
    <source>
        <dbReference type="RuleBase" id="RU362060"/>
    </source>
</evidence>
<dbReference type="AlphaFoldDB" id="A0A8T3AQT9"/>
<evidence type="ECO:0000259" key="20">
    <source>
        <dbReference type="PROSITE" id="PS50873"/>
    </source>
</evidence>
<protein>
    <recommendedName>
        <fullName evidence="4 19">Peroxidase</fullName>
        <ecNumber evidence="4 19">1.11.1.7</ecNumber>
    </recommendedName>
</protein>
<dbReference type="EMBL" id="JAGYWB010000015">
    <property type="protein sequence ID" value="KAI0498082.1"/>
    <property type="molecule type" value="Genomic_DNA"/>
</dbReference>
<feature type="binding site" evidence="16">
    <location>
        <position position="76"/>
    </location>
    <ligand>
        <name>Ca(2+)</name>
        <dbReference type="ChEBI" id="CHEBI:29108"/>
        <label>1</label>
    </ligand>
</feature>
<feature type="domain" description="Plant heme peroxidase family profile" evidence="20">
    <location>
        <begin position="25"/>
        <end position="331"/>
    </location>
</feature>
<evidence type="ECO:0000256" key="3">
    <source>
        <dbReference type="ARBA" id="ARBA00006873"/>
    </source>
</evidence>
<dbReference type="InterPro" id="IPR002016">
    <property type="entry name" value="Haem_peroxidase"/>
</dbReference>
<evidence type="ECO:0000256" key="10">
    <source>
        <dbReference type="ARBA" id="ARBA00023004"/>
    </source>
</evidence>
<keyword evidence="9 19" id="KW-0560">Oxidoreductase</keyword>
<feature type="signal peptide" evidence="19">
    <location>
        <begin position="1"/>
        <end position="23"/>
    </location>
</feature>